<accession>A0ABU7DMI3</accession>
<proteinExistence type="predicted"/>
<keyword evidence="2" id="KW-1185">Reference proteome</keyword>
<evidence type="ECO:0008006" key="3">
    <source>
        <dbReference type="Google" id="ProtNLM"/>
    </source>
</evidence>
<gene>
    <name evidence="1" type="ORF">CHARACLAT_021663</name>
</gene>
<comment type="caution">
    <text evidence="1">The sequence shown here is derived from an EMBL/GenBank/DDBJ whole genome shotgun (WGS) entry which is preliminary data.</text>
</comment>
<protein>
    <recommendedName>
        <fullName evidence="3">Prolactin receptor</fullName>
    </recommendedName>
</protein>
<name>A0ABU7DMI3_9TELE</name>
<sequence>MHFTMLPCLVHVRLQREHTKQIQYTIQKYADVSMNKGEESLQKNHWGGWCLSPAVTGGEAAHTLDLVSPSQGNSETLRTNNHAHTCSLTLKDNLDTPMKQLWEEAGAPGENPCMHRENILTPRKKTPSLTQGLITARQQCYQLLHCAA</sequence>
<evidence type="ECO:0000313" key="1">
    <source>
        <dbReference type="EMBL" id="MED6274963.1"/>
    </source>
</evidence>
<reference evidence="1 2" key="1">
    <citation type="submission" date="2021-06" db="EMBL/GenBank/DDBJ databases">
        <authorList>
            <person name="Palmer J.M."/>
        </authorList>
    </citation>
    <scope>NUCLEOTIDE SEQUENCE [LARGE SCALE GENOMIC DNA]</scope>
    <source>
        <strain evidence="1 2">CL_MEX2019</strain>
        <tissue evidence="1">Muscle</tissue>
    </source>
</reference>
<dbReference type="EMBL" id="JAHUTJ010026725">
    <property type="protein sequence ID" value="MED6274963.1"/>
    <property type="molecule type" value="Genomic_DNA"/>
</dbReference>
<evidence type="ECO:0000313" key="2">
    <source>
        <dbReference type="Proteomes" id="UP001352852"/>
    </source>
</evidence>
<organism evidence="1 2">
    <name type="scientific">Characodon lateralis</name>
    <dbReference type="NCBI Taxonomy" id="208331"/>
    <lineage>
        <taxon>Eukaryota</taxon>
        <taxon>Metazoa</taxon>
        <taxon>Chordata</taxon>
        <taxon>Craniata</taxon>
        <taxon>Vertebrata</taxon>
        <taxon>Euteleostomi</taxon>
        <taxon>Actinopterygii</taxon>
        <taxon>Neopterygii</taxon>
        <taxon>Teleostei</taxon>
        <taxon>Neoteleostei</taxon>
        <taxon>Acanthomorphata</taxon>
        <taxon>Ovalentaria</taxon>
        <taxon>Atherinomorphae</taxon>
        <taxon>Cyprinodontiformes</taxon>
        <taxon>Goodeidae</taxon>
        <taxon>Characodon</taxon>
    </lineage>
</organism>
<dbReference type="Proteomes" id="UP001352852">
    <property type="component" value="Unassembled WGS sequence"/>
</dbReference>